<dbReference type="InterPro" id="IPR000683">
    <property type="entry name" value="Gfo/Idh/MocA-like_OxRdtase_N"/>
</dbReference>
<dbReference type="SUPFAM" id="SSF51735">
    <property type="entry name" value="NAD(P)-binding Rossmann-fold domains"/>
    <property type="match status" value="1"/>
</dbReference>
<gene>
    <name evidence="3" type="primary">afr_4</name>
    <name evidence="3" type="ORF">D7316_04323</name>
</gene>
<dbReference type="PANTHER" id="PTHR43054">
    <property type="match status" value="1"/>
</dbReference>
<organism evidence="3 4">
    <name type="scientific">Gordonia insulae</name>
    <dbReference type="NCBI Taxonomy" id="2420509"/>
    <lineage>
        <taxon>Bacteria</taxon>
        <taxon>Bacillati</taxon>
        <taxon>Actinomycetota</taxon>
        <taxon>Actinomycetes</taxon>
        <taxon>Mycobacteriales</taxon>
        <taxon>Gordoniaceae</taxon>
        <taxon>Gordonia</taxon>
    </lineage>
</organism>
<keyword evidence="4" id="KW-1185">Reference proteome</keyword>
<name>A0A3G8JRF8_9ACTN</name>
<dbReference type="EMBL" id="CP033972">
    <property type="protein sequence ID" value="AZG47711.1"/>
    <property type="molecule type" value="Genomic_DNA"/>
</dbReference>
<dbReference type="SUPFAM" id="SSF55347">
    <property type="entry name" value="Glyceraldehyde-3-phosphate dehydrogenase-like, C-terminal domain"/>
    <property type="match status" value="1"/>
</dbReference>
<dbReference type="RefSeq" id="WP_232017011.1">
    <property type="nucleotide sequence ID" value="NZ_CP033972.1"/>
</dbReference>
<protein>
    <submittedName>
        <fullName evidence="3">1,5-anhydro-D-fructose reductase</fullName>
        <ecNumber evidence="3">1.1.1.292</ecNumber>
    </submittedName>
</protein>
<dbReference type="Gene3D" id="3.40.50.720">
    <property type="entry name" value="NAD(P)-binding Rossmann-like Domain"/>
    <property type="match status" value="1"/>
</dbReference>
<evidence type="ECO:0000259" key="1">
    <source>
        <dbReference type="Pfam" id="PF01408"/>
    </source>
</evidence>
<reference evidence="3 4" key="1">
    <citation type="submission" date="2018-11" db="EMBL/GenBank/DDBJ databases">
        <title>Gordonia insulae sp. nov., isolated from an island soil.</title>
        <authorList>
            <person name="Kim Y.S."/>
            <person name="Kim S.B."/>
        </authorList>
    </citation>
    <scope>NUCLEOTIDE SEQUENCE [LARGE SCALE GENOMIC DNA]</scope>
    <source>
        <strain evidence="3 4">MMS17-SY073</strain>
    </source>
</reference>
<evidence type="ECO:0000313" key="3">
    <source>
        <dbReference type="EMBL" id="AZG47711.1"/>
    </source>
</evidence>
<dbReference type="AlphaFoldDB" id="A0A3G8JRF8"/>
<feature type="domain" description="GFO/IDH/MocA-like oxidoreductase" evidence="2">
    <location>
        <begin position="158"/>
        <end position="250"/>
    </location>
</feature>
<dbReference type="Proteomes" id="UP000271469">
    <property type="component" value="Chromosome"/>
</dbReference>
<proteinExistence type="predicted"/>
<dbReference type="InterPro" id="IPR036291">
    <property type="entry name" value="NAD(P)-bd_dom_sf"/>
</dbReference>
<accession>A0A3G8JRF8</accession>
<dbReference type="Pfam" id="PF22725">
    <property type="entry name" value="GFO_IDH_MocA_C3"/>
    <property type="match status" value="1"/>
</dbReference>
<dbReference type="KEGG" id="gom:D7316_04323"/>
<evidence type="ECO:0000259" key="2">
    <source>
        <dbReference type="Pfam" id="PF22725"/>
    </source>
</evidence>
<evidence type="ECO:0000313" key="4">
    <source>
        <dbReference type="Proteomes" id="UP000271469"/>
    </source>
</evidence>
<dbReference type="PANTHER" id="PTHR43054:SF1">
    <property type="entry name" value="SCYLLO-INOSITOL 2-DEHYDROGENASE (NADP(+)) IOLU"/>
    <property type="match status" value="1"/>
</dbReference>
<dbReference type="GO" id="GO:0000166">
    <property type="term" value="F:nucleotide binding"/>
    <property type="evidence" value="ECO:0007669"/>
    <property type="project" value="InterPro"/>
</dbReference>
<keyword evidence="3" id="KW-0560">Oxidoreductase</keyword>
<dbReference type="GO" id="GO:0033712">
    <property type="term" value="F:1,5-anhydro-D-fructose reductase (1,5-anhydro-D-mannitol-forming) activity"/>
    <property type="evidence" value="ECO:0007669"/>
    <property type="project" value="UniProtKB-EC"/>
</dbReference>
<feature type="domain" description="Gfo/Idh/MocA-like oxidoreductase N-terminal" evidence="1">
    <location>
        <begin position="5"/>
        <end position="121"/>
    </location>
</feature>
<dbReference type="Gene3D" id="3.30.360.10">
    <property type="entry name" value="Dihydrodipicolinate Reductase, domain 2"/>
    <property type="match status" value="1"/>
</dbReference>
<dbReference type="EC" id="1.1.1.292" evidence="3"/>
<dbReference type="Pfam" id="PF01408">
    <property type="entry name" value="GFO_IDH_MocA"/>
    <property type="match status" value="1"/>
</dbReference>
<dbReference type="InterPro" id="IPR055170">
    <property type="entry name" value="GFO_IDH_MocA-like_dom"/>
</dbReference>
<sequence>MATMIRIATIGTSTITRSFIDAAASVPEVAVTTVFSRDAQRSAEFASETGVAGSSSDLDQLLASSDIDAVYIASPNGIHGAQTLEVIEAGKHVLVEKPAVPTAAEFGRLVDAASGAGVILLEAMRNCYDPALFELAELIPDLGVLRRASLAYCQRSARYDKVLAGERVNIFDPAMAGGALLDLGVYPIAAMVRLFGDPSRVFAASVSIPGGADGAGVALAVYDGFVVDLSYSKITASDRVNEIQGELGTLTFDHVAEPRSARLSLLDGTVTDHVFDGPRNNMVHEIRRFADLVDSLGDASPDHARTLATMRVVELIQAVG</sequence>